<reference evidence="10 11" key="1">
    <citation type="submission" date="2021-08" db="EMBL/GenBank/DDBJ databases">
        <title>complete genome sequencing of Deefgea sp. D25.</title>
        <authorList>
            <person name="Bae J.-W."/>
            <person name="Gim D.-H."/>
        </authorList>
    </citation>
    <scope>NUCLEOTIDE SEQUENCE [LARGE SCALE GENOMIC DNA]</scope>
    <source>
        <strain evidence="10 11">D25</strain>
    </source>
</reference>
<dbReference type="InterPro" id="IPR011006">
    <property type="entry name" value="CheY-like_superfamily"/>
</dbReference>
<evidence type="ECO:0000256" key="3">
    <source>
        <dbReference type="ARBA" id="ARBA00023015"/>
    </source>
</evidence>
<dbReference type="InterPro" id="IPR001867">
    <property type="entry name" value="OmpR/PhoB-type_DNA-bd"/>
</dbReference>
<keyword evidence="11" id="KW-1185">Reference proteome</keyword>
<evidence type="ECO:0000259" key="9">
    <source>
        <dbReference type="PROSITE" id="PS51755"/>
    </source>
</evidence>
<evidence type="ECO:0000313" key="11">
    <source>
        <dbReference type="Proteomes" id="UP000825679"/>
    </source>
</evidence>
<dbReference type="SMART" id="SM00448">
    <property type="entry name" value="REC"/>
    <property type="match status" value="1"/>
</dbReference>
<accession>A0ABX8Z3U5</accession>
<dbReference type="SMART" id="SM00862">
    <property type="entry name" value="Trans_reg_C"/>
    <property type="match status" value="1"/>
</dbReference>
<dbReference type="InterPro" id="IPR001789">
    <property type="entry name" value="Sig_transdc_resp-reg_receiver"/>
</dbReference>
<dbReference type="PANTHER" id="PTHR48111">
    <property type="entry name" value="REGULATOR OF RPOS"/>
    <property type="match status" value="1"/>
</dbReference>
<dbReference type="CDD" id="cd00383">
    <property type="entry name" value="trans_reg_C"/>
    <property type="match status" value="1"/>
</dbReference>
<evidence type="ECO:0000256" key="6">
    <source>
        <dbReference type="PROSITE-ProRule" id="PRU00169"/>
    </source>
</evidence>
<dbReference type="PANTHER" id="PTHR48111:SF22">
    <property type="entry name" value="REGULATOR OF RPOS"/>
    <property type="match status" value="1"/>
</dbReference>
<name>A0ABX8Z3U5_9NEIS</name>
<keyword evidence="3" id="KW-0805">Transcription regulation</keyword>
<dbReference type="InterPro" id="IPR016032">
    <property type="entry name" value="Sig_transdc_resp-reg_C-effctor"/>
</dbReference>
<gene>
    <name evidence="10" type="ORF">K4H28_13255</name>
</gene>
<evidence type="ECO:0000313" key="10">
    <source>
        <dbReference type="EMBL" id="QZA77242.1"/>
    </source>
</evidence>
<feature type="domain" description="OmpR/PhoB-type" evidence="9">
    <location>
        <begin position="128"/>
        <end position="225"/>
    </location>
</feature>
<dbReference type="SUPFAM" id="SSF46894">
    <property type="entry name" value="C-terminal effector domain of the bipartite response regulators"/>
    <property type="match status" value="1"/>
</dbReference>
<feature type="domain" description="Response regulatory" evidence="8">
    <location>
        <begin position="4"/>
        <end position="119"/>
    </location>
</feature>
<dbReference type="InterPro" id="IPR036388">
    <property type="entry name" value="WH-like_DNA-bd_sf"/>
</dbReference>
<keyword evidence="5" id="KW-0804">Transcription</keyword>
<dbReference type="Gene3D" id="3.40.50.2300">
    <property type="match status" value="1"/>
</dbReference>
<protein>
    <submittedName>
        <fullName evidence="10">Response regulator transcription factor</fullName>
    </submittedName>
</protein>
<dbReference type="PROSITE" id="PS50110">
    <property type="entry name" value="RESPONSE_REGULATORY"/>
    <property type="match status" value="1"/>
</dbReference>
<dbReference type="Pfam" id="PF00486">
    <property type="entry name" value="Trans_reg_C"/>
    <property type="match status" value="1"/>
</dbReference>
<dbReference type="RefSeq" id="WP_221005625.1">
    <property type="nucleotide sequence ID" value="NZ_CP081150.1"/>
</dbReference>
<evidence type="ECO:0000256" key="5">
    <source>
        <dbReference type="ARBA" id="ARBA00023163"/>
    </source>
</evidence>
<keyword evidence="1 6" id="KW-0597">Phosphoprotein</keyword>
<evidence type="ECO:0000256" key="2">
    <source>
        <dbReference type="ARBA" id="ARBA00023012"/>
    </source>
</evidence>
<dbReference type="SUPFAM" id="SSF52172">
    <property type="entry name" value="CheY-like"/>
    <property type="match status" value="1"/>
</dbReference>
<evidence type="ECO:0000259" key="8">
    <source>
        <dbReference type="PROSITE" id="PS50110"/>
    </source>
</evidence>
<dbReference type="InterPro" id="IPR039420">
    <property type="entry name" value="WalR-like"/>
</dbReference>
<feature type="DNA-binding region" description="OmpR/PhoB-type" evidence="7">
    <location>
        <begin position="128"/>
        <end position="225"/>
    </location>
</feature>
<evidence type="ECO:0000256" key="4">
    <source>
        <dbReference type="ARBA" id="ARBA00023125"/>
    </source>
</evidence>
<evidence type="ECO:0000256" key="7">
    <source>
        <dbReference type="PROSITE-ProRule" id="PRU01091"/>
    </source>
</evidence>
<dbReference type="Gene3D" id="1.10.10.10">
    <property type="entry name" value="Winged helix-like DNA-binding domain superfamily/Winged helix DNA-binding domain"/>
    <property type="match status" value="1"/>
</dbReference>
<dbReference type="EMBL" id="CP081150">
    <property type="protein sequence ID" value="QZA77242.1"/>
    <property type="molecule type" value="Genomic_DNA"/>
</dbReference>
<dbReference type="Pfam" id="PF00072">
    <property type="entry name" value="Response_reg"/>
    <property type="match status" value="1"/>
</dbReference>
<keyword evidence="2" id="KW-0902">Two-component regulatory system</keyword>
<feature type="modified residue" description="4-aspartylphosphate" evidence="6">
    <location>
        <position position="53"/>
    </location>
</feature>
<proteinExistence type="predicted"/>
<dbReference type="PROSITE" id="PS51755">
    <property type="entry name" value="OMPR_PHOB"/>
    <property type="match status" value="1"/>
</dbReference>
<sequence>MPARILLLEDDADIAANVYDYLSARDYQVDAALNGAVALHLLEQQSFDVLVFDIGLPGISGLEVAQRVRTQLKLNTPILLLTARDTLDDKVAGFGAGADDYLVKPFALKELELRIQALLKRSQGQVLDAILHCGQLSYDPRSGDAHWQGKSLKLPPKTLQLLVVLLMQAEQLVTRERLEIAVWGETQETSDTLRHHLSQLRRALTLADGRSPLLTVHGRGYKLIALAADDPQ</sequence>
<dbReference type="Proteomes" id="UP000825679">
    <property type="component" value="Chromosome"/>
</dbReference>
<dbReference type="Gene3D" id="6.10.250.690">
    <property type="match status" value="1"/>
</dbReference>
<organism evidence="10 11">
    <name type="scientific">Deefgea tanakiae</name>
    <dbReference type="NCBI Taxonomy" id="2865840"/>
    <lineage>
        <taxon>Bacteria</taxon>
        <taxon>Pseudomonadati</taxon>
        <taxon>Pseudomonadota</taxon>
        <taxon>Betaproteobacteria</taxon>
        <taxon>Neisseriales</taxon>
        <taxon>Chitinibacteraceae</taxon>
        <taxon>Deefgea</taxon>
    </lineage>
</organism>
<evidence type="ECO:0000256" key="1">
    <source>
        <dbReference type="ARBA" id="ARBA00022553"/>
    </source>
</evidence>
<keyword evidence="4 7" id="KW-0238">DNA-binding</keyword>